<dbReference type="AlphaFoldDB" id="A0A8S3QEK5"/>
<comment type="caution">
    <text evidence="1">The sequence shown here is derived from an EMBL/GenBank/DDBJ whole genome shotgun (WGS) entry which is preliminary data.</text>
</comment>
<dbReference type="EMBL" id="CAJPWZ010000461">
    <property type="protein sequence ID" value="CAG2193636.1"/>
    <property type="molecule type" value="Genomic_DNA"/>
</dbReference>
<protein>
    <submittedName>
        <fullName evidence="1">Uncharacterized protein</fullName>
    </submittedName>
</protein>
<keyword evidence="2" id="KW-1185">Reference proteome</keyword>
<organism evidence="1 2">
    <name type="scientific">Mytilus edulis</name>
    <name type="common">Blue mussel</name>
    <dbReference type="NCBI Taxonomy" id="6550"/>
    <lineage>
        <taxon>Eukaryota</taxon>
        <taxon>Metazoa</taxon>
        <taxon>Spiralia</taxon>
        <taxon>Lophotrochozoa</taxon>
        <taxon>Mollusca</taxon>
        <taxon>Bivalvia</taxon>
        <taxon>Autobranchia</taxon>
        <taxon>Pteriomorphia</taxon>
        <taxon>Mytilida</taxon>
        <taxon>Mytiloidea</taxon>
        <taxon>Mytilidae</taxon>
        <taxon>Mytilinae</taxon>
        <taxon>Mytilus</taxon>
    </lineage>
</organism>
<sequence>MTLADYCSNRLLTEGEYNVRNRPQRPIMYETTQRKGYSEQDKVPEVTNADLFSLMTTYFNNTLSGIEKNFSDTTETSVKRAKKAENTFKFKGNQVQFEINSDIQVSARQIVTLRRIDLKRHPFEGAWLPAAKVSATKIASRPQTSATTVACKGTGQEQDLPEDLLLKDQNSEIFKIEKKNDLIELVNVIINSSCTLGHITQIMSRGLFAVINLRQDWNQSIKINHSDACIRDLIFLRDNICKLEPVSLLGLDSEFYIFTDASNTGGCWRY</sequence>
<dbReference type="OrthoDB" id="6771932at2759"/>
<gene>
    <name evidence="1" type="ORF">MEDL_8716</name>
</gene>
<evidence type="ECO:0000313" key="2">
    <source>
        <dbReference type="Proteomes" id="UP000683360"/>
    </source>
</evidence>
<accession>A0A8S3QEK5</accession>
<evidence type="ECO:0000313" key="1">
    <source>
        <dbReference type="EMBL" id="CAG2193636.1"/>
    </source>
</evidence>
<name>A0A8S3QEK5_MYTED</name>
<dbReference type="Proteomes" id="UP000683360">
    <property type="component" value="Unassembled WGS sequence"/>
</dbReference>
<reference evidence="1" key="1">
    <citation type="submission" date="2021-03" db="EMBL/GenBank/DDBJ databases">
        <authorList>
            <person name="Bekaert M."/>
        </authorList>
    </citation>
    <scope>NUCLEOTIDE SEQUENCE</scope>
</reference>
<proteinExistence type="predicted"/>